<dbReference type="AlphaFoldDB" id="A0A2X5NLU2"/>
<feature type="domain" description="DNA polymerase III subunit delta' AAA+ ATPase lid" evidence="3">
    <location>
        <begin position="8"/>
        <end position="46"/>
    </location>
</feature>
<organism evidence="4 5">
    <name type="scientific">Tatumella ptyseos</name>
    <dbReference type="NCBI Taxonomy" id="82987"/>
    <lineage>
        <taxon>Bacteria</taxon>
        <taxon>Pseudomonadati</taxon>
        <taxon>Pseudomonadota</taxon>
        <taxon>Gammaproteobacteria</taxon>
        <taxon>Enterobacterales</taxon>
        <taxon>Erwiniaceae</taxon>
        <taxon>Tatumella</taxon>
    </lineage>
</organism>
<dbReference type="Gene3D" id="1.10.8.10">
    <property type="entry name" value="DNA helicase RuvA subunit, C-terminal domain"/>
    <property type="match status" value="1"/>
</dbReference>
<evidence type="ECO:0000259" key="2">
    <source>
        <dbReference type="Pfam" id="PF09115"/>
    </source>
</evidence>
<dbReference type="Pfam" id="PF09115">
    <property type="entry name" value="DNApol3-delta_C"/>
    <property type="match status" value="1"/>
</dbReference>
<dbReference type="InterPro" id="IPR015199">
    <property type="entry name" value="DNA_pol_III_delta_C"/>
</dbReference>
<dbReference type="Gene3D" id="1.20.272.10">
    <property type="match status" value="1"/>
</dbReference>
<keyword evidence="4" id="KW-0548">Nucleotidyltransferase</keyword>
<dbReference type="GO" id="GO:0006260">
    <property type="term" value="P:DNA replication"/>
    <property type="evidence" value="ECO:0007669"/>
    <property type="project" value="InterPro"/>
</dbReference>
<evidence type="ECO:0000256" key="1">
    <source>
        <dbReference type="ARBA" id="ARBA00022932"/>
    </source>
</evidence>
<protein>
    <submittedName>
        <fullName evidence="4">DNA polymerase III subunit delta</fullName>
        <ecNumber evidence="4">2.7.7.7</ecNumber>
    </submittedName>
</protein>
<accession>A0A2X5NLU2</accession>
<dbReference type="SUPFAM" id="SSF48019">
    <property type="entry name" value="post-AAA+ oligomerization domain-like"/>
    <property type="match status" value="1"/>
</dbReference>
<dbReference type="GO" id="GO:0003677">
    <property type="term" value="F:DNA binding"/>
    <property type="evidence" value="ECO:0007669"/>
    <property type="project" value="InterPro"/>
</dbReference>
<evidence type="ECO:0000313" key="4">
    <source>
        <dbReference type="EMBL" id="SQK74371.1"/>
    </source>
</evidence>
<name>A0A2X5NLU2_9GAMM</name>
<evidence type="ECO:0000313" key="5">
    <source>
        <dbReference type="Proteomes" id="UP000248758"/>
    </source>
</evidence>
<dbReference type="KEGG" id="tpty:NCTC11468_01510"/>
<dbReference type="GO" id="GO:0009360">
    <property type="term" value="C:DNA polymerase III complex"/>
    <property type="evidence" value="ECO:0007669"/>
    <property type="project" value="InterPro"/>
</dbReference>
<gene>
    <name evidence="4" type="primary">holB_2</name>
    <name evidence="4" type="ORF">NCTC11468_01510</name>
</gene>
<dbReference type="GO" id="GO:0003887">
    <property type="term" value="F:DNA-directed DNA polymerase activity"/>
    <property type="evidence" value="ECO:0007669"/>
    <property type="project" value="UniProtKB-KW"/>
</dbReference>
<dbReference type="EC" id="2.7.7.7" evidence="4"/>
<dbReference type="Pfam" id="PF21500">
    <property type="entry name" value="HolB_lid"/>
    <property type="match status" value="1"/>
</dbReference>
<proteinExistence type="predicted"/>
<sequence length="168" mass="18764">MVLHLAVPAEQQSLHWLSAQVSADPATLMTALRLAAGAPAAALEFLSSEQQTRRMQFCQTLSGAIPDDSLSLLPLLTQDDVALRIHWLMSLLLDCVKYHQNSLQWMTNTDQQALIARLATVISLPALHQSLTLWKQCRHRILETPAVNHELLVTEALLDWEQLFLPAV</sequence>
<evidence type="ECO:0000259" key="3">
    <source>
        <dbReference type="Pfam" id="PF21500"/>
    </source>
</evidence>
<dbReference type="InterPro" id="IPR048731">
    <property type="entry name" value="HolB_lid-gammaproteobact"/>
</dbReference>
<dbReference type="Proteomes" id="UP000248758">
    <property type="component" value="Chromosome 1"/>
</dbReference>
<keyword evidence="4" id="KW-0808">Transferase</keyword>
<feature type="domain" description="DNA polymerase III delta subunit C-terminal" evidence="2">
    <location>
        <begin position="51"/>
        <end position="162"/>
    </location>
</feature>
<keyword evidence="1" id="KW-0239">DNA-directed DNA polymerase</keyword>
<dbReference type="EMBL" id="LS483499">
    <property type="protein sequence ID" value="SQK74371.1"/>
    <property type="molecule type" value="Genomic_DNA"/>
</dbReference>
<dbReference type="InterPro" id="IPR008921">
    <property type="entry name" value="DNA_pol3_clamp-load_cplx_C"/>
</dbReference>
<reference evidence="4 5" key="1">
    <citation type="submission" date="2018-06" db="EMBL/GenBank/DDBJ databases">
        <authorList>
            <consortium name="Pathogen Informatics"/>
            <person name="Doyle S."/>
        </authorList>
    </citation>
    <scope>NUCLEOTIDE SEQUENCE [LARGE SCALE GENOMIC DNA]</scope>
    <source>
        <strain evidence="4 5">NCTC11468</strain>
    </source>
</reference>